<dbReference type="InterPro" id="IPR007484">
    <property type="entry name" value="Peptidase_M28"/>
</dbReference>
<dbReference type="GO" id="GO:0008235">
    <property type="term" value="F:metalloexopeptidase activity"/>
    <property type="evidence" value="ECO:0007669"/>
    <property type="project" value="InterPro"/>
</dbReference>
<dbReference type="RefSeq" id="WP_192027619.1">
    <property type="nucleotide sequence ID" value="NZ_JACYTR010000001.1"/>
</dbReference>
<dbReference type="GO" id="GO:0006508">
    <property type="term" value="P:proteolysis"/>
    <property type="evidence" value="ECO:0007669"/>
    <property type="project" value="InterPro"/>
</dbReference>
<evidence type="ECO:0000313" key="3">
    <source>
        <dbReference type="Proteomes" id="UP000613768"/>
    </source>
</evidence>
<sequence>MALAFLAPGQVLAGDYCRTVAISNTGFNSLEAKQKAAGVRWLELGHEWLVCGEPDPVEHVTADLQVLREIEDEFNDLVLIQGFRRQAHPASEVLASGGRFAVLTRSDAERVLRESEHTHGHSHSQTLDIPWNTVLVRMAENRPPRAKRAASPQIDAMVAAVNGSRWLGDVATLASHDRHSLRTGIAGARDWIQAQFEAMPGISAQLDPFQVSGVTVHNVIATLPGSTRADEIYIVGGHYDAIGGSFSPGAEDNASGCAGVLELARIFAANPPPPTMLFVCYAGEEQGLLGSHHQVADLRAAGDDARVVHMLNMDMIGFSGDADLDCLLETEDAFAGLLDVYADAALDHTTLSIATSLHAFGSDHVPFIGAGMPALLTIENDWDSYPHYHRSSDIAANVSLQMGVQILRMNVAALAGMMGIEGGPVFSNGFEQLQP</sequence>
<reference evidence="2 3" key="1">
    <citation type="submission" date="2020-09" db="EMBL/GenBank/DDBJ databases">
        <title>Pseudoxanthomonas sp. CAU 1598 isolated from sand of Yaerae Beach.</title>
        <authorList>
            <person name="Kim W."/>
        </authorList>
    </citation>
    <scope>NUCLEOTIDE SEQUENCE [LARGE SCALE GENOMIC DNA]</scope>
    <source>
        <strain evidence="2 3">CAU 1598</strain>
    </source>
</reference>
<accession>A0AAW3ZGJ5</accession>
<proteinExistence type="predicted"/>
<evidence type="ECO:0000313" key="2">
    <source>
        <dbReference type="EMBL" id="MBD8524277.1"/>
    </source>
</evidence>
<keyword evidence="3" id="KW-1185">Reference proteome</keyword>
<dbReference type="AlphaFoldDB" id="A0AAW3ZGJ5"/>
<evidence type="ECO:0000259" key="1">
    <source>
        <dbReference type="Pfam" id="PF04389"/>
    </source>
</evidence>
<comment type="caution">
    <text evidence="2">The sequence shown here is derived from an EMBL/GenBank/DDBJ whole genome shotgun (WGS) entry which is preliminary data.</text>
</comment>
<protein>
    <submittedName>
        <fullName evidence="2">M28 family peptidase</fullName>
    </submittedName>
</protein>
<dbReference type="InterPro" id="IPR045175">
    <property type="entry name" value="M28_fam"/>
</dbReference>
<dbReference type="Gene3D" id="3.40.630.10">
    <property type="entry name" value="Zn peptidases"/>
    <property type="match status" value="1"/>
</dbReference>
<dbReference type="PANTHER" id="PTHR12147:SF26">
    <property type="entry name" value="PEPTIDASE M28 DOMAIN-CONTAINING PROTEIN"/>
    <property type="match status" value="1"/>
</dbReference>
<dbReference type="Pfam" id="PF04389">
    <property type="entry name" value="Peptidase_M28"/>
    <property type="match status" value="1"/>
</dbReference>
<gene>
    <name evidence="2" type="ORF">IFO71_00840</name>
</gene>
<dbReference type="EMBL" id="JACYTR010000001">
    <property type="protein sequence ID" value="MBD8524277.1"/>
    <property type="molecule type" value="Genomic_DNA"/>
</dbReference>
<organism evidence="2 3">
    <name type="scientific">Pseudomarimonas arenosa</name>
    <dbReference type="NCBI Taxonomy" id="2774145"/>
    <lineage>
        <taxon>Bacteria</taxon>
        <taxon>Pseudomonadati</taxon>
        <taxon>Pseudomonadota</taxon>
        <taxon>Gammaproteobacteria</taxon>
        <taxon>Lysobacterales</taxon>
        <taxon>Lysobacteraceae</taxon>
        <taxon>Pseudomarimonas</taxon>
    </lineage>
</organism>
<dbReference type="PANTHER" id="PTHR12147">
    <property type="entry name" value="METALLOPEPTIDASE M28 FAMILY MEMBER"/>
    <property type="match status" value="1"/>
</dbReference>
<name>A0AAW3ZGJ5_9GAMM</name>
<dbReference type="SUPFAM" id="SSF53187">
    <property type="entry name" value="Zn-dependent exopeptidases"/>
    <property type="match status" value="1"/>
</dbReference>
<feature type="domain" description="Peptidase M28" evidence="1">
    <location>
        <begin position="218"/>
        <end position="401"/>
    </location>
</feature>
<dbReference type="Proteomes" id="UP000613768">
    <property type="component" value="Unassembled WGS sequence"/>
</dbReference>